<gene>
    <name evidence="2" type="ORF">Arub01_06700</name>
</gene>
<sequence>MTAQTPEQDSARPSAGADPSPGADQAGPQDSRRIRRRLAFTTAETLEEEAPSPKRRARGKNGRAKGAVSPWLRAEQAWRRAGLSWQPSDDADAAASGAEPAPEAESKAEPEPRPKPAAKAAPKPEPKTEPKTERKSAPKSRTEPKSTTDAKSASQSTGDSKGKADAKAEAQTGSKSKAAPKTETEDSPKTRAEKAEPEPAPASERQSAERAKVAAGARGALVGAGAAVGVAVVVAVAAGVHAVGSGDGGAGPAAPAAVAAERLFGADPAGTDGLVQELSAVAASGGTVVAVGGEQPVDDGAGRERAQFLVSGDAGLSWRLARVKAANGDEPAPGDRPRLVAGGSGRWVALGEAAAPSGTAPGTAVWTSRDGGVWTREAASASAAFRPGDRISALARTPSGFVAAGAHSPTGRFRGDQRAVLWTSADGRSWRRLDRPGGGEITELDRVAALGNGGLVAHGRFDRKAAKTVKGKGKRRQRTVVRRGEGLWVSPDGGRTWTQVALPRAQGAYGPVIGPVAGPGGVYVVREGRRVAKGKKRRAATRYGVVFASADGRTWTPSGQVSAPSYRGVARLAGTSAGLAVLVRGKGGAGTVLRSGDGRSWRVGGGIGAMGGGSGTGLAVNGLTVAAGAAAVLAGRRGDDPYLALSSAAAARPVTTVDLTGVPGVIRPERTVTSMSAAAGRVVAVGSTGGGGAVWSAPAADPDAWTRARISGAGAAVGGPGRPRQRFGDVVHGPKGWLAVGRVTAPDGKTTPLAAQSADGAAWRRTRFPGAKDALLEACASGPSGYVVVGSSGGKIATWRSADLTRWKRGAGAGKGDLRGPAWMRDVAATSKGYVAVGGRRATGGAGRGRQAPATYLPAVWTSRDGGTWSAAAPPPLPSGIVSGAFHQVVARGDLLVGFGWGSTAQAPGAPARWLAFTGVSTDGGRTWRTSVPPGAEQGAEITSSAVTPKGFAAAGTVGRPGAQDAAMWASPDGVAWRRVPAHGHGLDGPGDQRFTALAAVGGDVLAVGVDAGHRGETPVLWRTAAP</sequence>
<dbReference type="EMBL" id="BSRZ01000001">
    <property type="protein sequence ID" value="GLW62426.1"/>
    <property type="molecule type" value="Genomic_DNA"/>
</dbReference>
<accession>A0A9W6PSI7</accession>
<proteinExistence type="predicted"/>
<dbReference type="InterPro" id="IPR036278">
    <property type="entry name" value="Sialidase_sf"/>
</dbReference>
<name>A0A9W6PSI7_9ACTN</name>
<dbReference type="SUPFAM" id="SSF50939">
    <property type="entry name" value="Sialidases"/>
    <property type="match status" value="3"/>
</dbReference>
<comment type="caution">
    <text evidence="2">The sequence shown here is derived from an EMBL/GenBank/DDBJ whole genome shotgun (WGS) entry which is preliminary data.</text>
</comment>
<feature type="compositionally biased region" description="Basic and acidic residues" evidence="1">
    <location>
        <begin position="122"/>
        <end position="148"/>
    </location>
</feature>
<dbReference type="RefSeq" id="WP_067907017.1">
    <property type="nucleotide sequence ID" value="NZ_BSRZ01000001.1"/>
</dbReference>
<organism evidence="2 3">
    <name type="scientific">Actinomadura rubrobrunea</name>
    <dbReference type="NCBI Taxonomy" id="115335"/>
    <lineage>
        <taxon>Bacteria</taxon>
        <taxon>Bacillati</taxon>
        <taxon>Actinomycetota</taxon>
        <taxon>Actinomycetes</taxon>
        <taxon>Streptosporangiales</taxon>
        <taxon>Thermomonosporaceae</taxon>
        <taxon>Actinomadura</taxon>
    </lineage>
</organism>
<evidence type="ECO:0000313" key="3">
    <source>
        <dbReference type="Proteomes" id="UP001165124"/>
    </source>
</evidence>
<keyword evidence="3" id="KW-1185">Reference proteome</keyword>
<dbReference type="Proteomes" id="UP001165124">
    <property type="component" value="Unassembled WGS sequence"/>
</dbReference>
<reference evidence="2" key="1">
    <citation type="submission" date="2023-02" db="EMBL/GenBank/DDBJ databases">
        <title>Actinomadura rubrobrunea NBRC 14622.</title>
        <authorList>
            <person name="Ichikawa N."/>
            <person name="Sato H."/>
            <person name="Tonouchi N."/>
        </authorList>
    </citation>
    <scope>NUCLEOTIDE SEQUENCE</scope>
    <source>
        <strain evidence="2">NBRC 14622</strain>
    </source>
</reference>
<feature type="compositionally biased region" description="Basic and acidic residues" evidence="1">
    <location>
        <begin position="180"/>
        <end position="197"/>
    </location>
</feature>
<feature type="compositionally biased region" description="Basic residues" evidence="1">
    <location>
        <begin position="53"/>
        <end position="63"/>
    </location>
</feature>
<feature type="compositionally biased region" description="Basic and acidic residues" evidence="1">
    <location>
        <begin position="104"/>
        <end position="114"/>
    </location>
</feature>
<feature type="region of interest" description="Disordered" evidence="1">
    <location>
        <begin position="1"/>
        <end position="211"/>
    </location>
</feature>
<dbReference type="CDD" id="cd15482">
    <property type="entry name" value="Sialidase_non-viral"/>
    <property type="match status" value="1"/>
</dbReference>
<dbReference type="Gene3D" id="2.120.10.10">
    <property type="match status" value="1"/>
</dbReference>
<dbReference type="AlphaFoldDB" id="A0A9W6PSI7"/>
<evidence type="ECO:0000256" key="1">
    <source>
        <dbReference type="SAM" id="MobiDB-lite"/>
    </source>
</evidence>
<evidence type="ECO:0000313" key="2">
    <source>
        <dbReference type="EMBL" id="GLW62426.1"/>
    </source>
</evidence>
<protein>
    <submittedName>
        <fullName evidence="2">Uncharacterized protein</fullName>
    </submittedName>
</protein>
<feature type="compositionally biased region" description="Polar residues" evidence="1">
    <location>
        <begin position="149"/>
        <end position="159"/>
    </location>
</feature>
<feature type="compositionally biased region" description="Low complexity" evidence="1">
    <location>
        <begin position="93"/>
        <end position="103"/>
    </location>
</feature>